<reference evidence="2 3" key="1">
    <citation type="journal article" date="2016" name="Nat. Commun.">
        <title>Thousands of microbial genomes shed light on interconnected biogeochemical processes in an aquifer system.</title>
        <authorList>
            <person name="Anantharaman K."/>
            <person name="Brown C.T."/>
            <person name="Hug L.A."/>
            <person name="Sharon I."/>
            <person name="Castelle C.J."/>
            <person name="Probst A.J."/>
            <person name="Thomas B.C."/>
            <person name="Singh A."/>
            <person name="Wilkins M.J."/>
            <person name="Karaoz U."/>
            <person name="Brodie E.L."/>
            <person name="Williams K.H."/>
            <person name="Hubbard S.S."/>
            <person name="Banfield J.F."/>
        </authorList>
    </citation>
    <scope>NUCLEOTIDE SEQUENCE [LARGE SCALE GENOMIC DNA]</scope>
</reference>
<accession>A0A1G1V2Z7</accession>
<feature type="transmembrane region" description="Helical" evidence="1">
    <location>
        <begin position="327"/>
        <end position="342"/>
    </location>
</feature>
<gene>
    <name evidence="2" type="ORF">A2782_02840</name>
</gene>
<dbReference type="AlphaFoldDB" id="A0A1G1V2Z7"/>
<dbReference type="EMBL" id="MHBW01000005">
    <property type="protein sequence ID" value="OGY09749.1"/>
    <property type="molecule type" value="Genomic_DNA"/>
</dbReference>
<evidence type="ECO:0000313" key="2">
    <source>
        <dbReference type="EMBL" id="OGY09749.1"/>
    </source>
</evidence>
<comment type="caution">
    <text evidence="2">The sequence shown here is derived from an EMBL/GenBank/DDBJ whole genome shotgun (WGS) entry which is preliminary data.</text>
</comment>
<dbReference type="Proteomes" id="UP000177967">
    <property type="component" value="Unassembled WGS sequence"/>
</dbReference>
<feature type="transmembrane region" description="Helical" evidence="1">
    <location>
        <begin position="74"/>
        <end position="97"/>
    </location>
</feature>
<dbReference type="Pfam" id="PF05208">
    <property type="entry name" value="ALG3"/>
    <property type="match status" value="1"/>
</dbReference>
<sequence>MKKFFKDSNNRLQKIGVVKVAITIVILHILLAIPVHSNDLELAKIWGIYAKEFGFSGYYDFLNFGNYARPEYPPLATILFWFMRIIWQMIFSIFWQINTAIPLFPSKLIPWLEGDGYIFILKIPGILANFGVGLVIYRFLKLNFNSRKALGGALLYWLNPAAVYVSSLWGQIDGIIILLSFLAIVFILQGKSTFGALFFIASIMTKATMLVLFPILVFKVLIEKRYFLLLRDLVISVLFALVVAYPFTRENPLSWLLKNYLNKFLTVAAQLPFIQLRAYNFWTLLTGFNFVPDADLFGGISLAFWARSLSLLIFLGLFILLCRKKEVWGASCLFIFASFLFLPRIHERYLLPIFPFLLVFSFYQPKIRPVYYLVSVVSLANLYAAWQVPYSLVATFLSTDLVARILSLLLLTSFLFVLIVYKNLPAYAKKKS</sequence>
<evidence type="ECO:0000313" key="3">
    <source>
        <dbReference type="Proteomes" id="UP000177967"/>
    </source>
</evidence>
<dbReference type="InterPro" id="IPR007873">
    <property type="entry name" value="Glycosyltransferase_ALG3"/>
</dbReference>
<keyword evidence="1" id="KW-0812">Transmembrane</keyword>
<protein>
    <recommendedName>
        <fullName evidence="4">DUF2029 domain-containing protein</fullName>
    </recommendedName>
</protein>
<feature type="transmembrane region" description="Helical" evidence="1">
    <location>
        <begin position="401"/>
        <end position="421"/>
    </location>
</feature>
<feature type="transmembrane region" description="Helical" evidence="1">
    <location>
        <begin position="228"/>
        <end position="247"/>
    </location>
</feature>
<feature type="transmembrane region" description="Helical" evidence="1">
    <location>
        <begin position="12"/>
        <end position="33"/>
    </location>
</feature>
<feature type="transmembrane region" description="Helical" evidence="1">
    <location>
        <begin position="45"/>
        <end position="62"/>
    </location>
</feature>
<evidence type="ECO:0008006" key="4">
    <source>
        <dbReference type="Google" id="ProtNLM"/>
    </source>
</evidence>
<feature type="transmembrane region" description="Helical" evidence="1">
    <location>
        <begin position="194"/>
        <end position="216"/>
    </location>
</feature>
<dbReference type="GO" id="GO:0000030">
    <property type="term" value="F:mannosyltransferase activity"/>
    <property type="evidence" value="ECO:0007669"/>
    <property type="project" value="InterPro"/>
</dbReference>
<feature type="transmembrane region" description="Helical" evidence="1">
    <location>
        <begin position="348"/>
        <end position="363"/>
    </location>
</feature>
<feature type="transmembrane region" description="Helical" evidence="1">
    <location>
        <begin position="296"/>
        <end position="320"/>
    </location>
</feature>
<feature type="transmembrane region" description="Helical" evidence="1">
    <location>
        <begin position="117"/>
        <end position="140"/>
    </location>
</feature>
<feature type="transmembrane region" description="Helical" evidence="1">
    <location>
        <begin position="370"/>
        <end position="389"/>
    </location>
</feature>
<name>A0A1G1V2Z7_9BACT</name>
<keyword evidence="1" id="KW-0472">Membrane</keyword>
<proteinExistence type="predicted"/>
<organism evidence="2 3">
    <name type="scientific">Candidatus Blackburnbacteria bacterium RIFCSPHIGHO2_01_FULL_43_15b</name>
    <dbReference type="NCBI Taxonomy" id="1797513"/>
    <lineage>
        <taxon>Bacteria</taxon>
        <taxon>Candidatus Blackburniibacteriota</taxon>
    </lineage>
</organism>
<dbReference type="STRING" id="1797513.A2782_02840"/>
<feature type="transmembrane region" description="Helical" evidence="1">
    <location>
        <begin position="161"/>
        <end position="188"/>
    </location>
</feature>
<keyword evidence="1" id="KW-1133">Transmembrane helix</keyword>
<evidence type="ECO:0000256" key="1">
    <source>
        <dbReference type="SAM" id="Phobius"/>
    </source>
</evidence>